<feature type="binding site" evidence="19">
    <location>
        <position position="238"/>
    </location>
    <ligand>
        <name>Zn(2+)</name>
        <dbReference type="ChEBI" id="CHEBI:29105"/>
        <label>1</label>
    </ligand>
</feature>
<feature type="binding site" description="axial binding residue" evidence="20">
    <location>
        <position position="90"/>
    </location>
    <ligand>
        <name>heme</name>
        <dbReference type="ChEBI" id="CHEBI:30413"/>
    </ligand>
    <ligandPart>
        <name>Fe</name>
        <dbReference type="ChEBI" id="CHEBI:18248"/>
    </ligandPart>
</feature>
<feature type="binding site" evidence="19">
    <location>
        <position position="296"/>
    </location>
    <ligand>
        <name>Zn(2+)</name>
        <dbReference type="ChEBI" id="CHEBI:29105"/>
        <label>1</label>
    </ligand>
</feature>
<reference evidence="23" key="1">
    <citation type="submission" date="2021-08" db="EMBL/GenBank/DDBJ databases">
        <authorList>
            <person name="Misof B."/>
            <person name="Oliver O."/>
            <person name="Podsiadlowski L."/>
            <person name="Donath A."/>
            <person name="Peters R."/>
            <person name="Mayer C."/>
            <person name="Rust J."/>
            <person name="Gunkel S."/>
            <person name="Lesny P."/>
            <person name="Martin S."/>
            <person name="Oeyen J.P."/>
            <person name="Petersen M."/>
            <person name="Panagiotis P."/>
            <person name="Wilbrandt J."/>
            <person name="Tanja T."/>
        </authorList>
    </citation>
    <scope>NUCLEOTIDE SEQUENCE</scope>
    <source>
        <strain evidence="23">GBR_01_08_01A</strain>
        <tissue evidence="23">Thorax + abdomen</tissue>
    </source>
</reference>
<dbReference type="GO" id="GO:0080132">
    <property type="term" value="F:fatty acid 2-hydroxylase activity"/>
    <property type="evidence" value="ECO:0007669"/>
    <property type="project" value="InterPro"/>
</dbReference>
<keyword evidence="6 20" id="KW-0349">Heme</keyword>
<evidence type="ECO:0000256" key="9">
    <source>
        <dbReference type="ARBA" id="ARBA00022824"/>
    </source>
</evidence>
<evidence type="ECO:0000256" key="11">
    <source>
        <dbReference type="ARBA" id="ARBA00022833"/>
    </source>
</evidence>
<keyword evidence="9 18" id="KW-0256">Endoplasmic reticulum</keyword>
<keyword evidence="11 19" id="KW-0862">Zinc</keyword>
<dbReference type="Gene3D" id="3.10.120.10">
    <property type="entry name" value="Cytochrome b5-like heme/steroid binding domain"/>
    <property type="match status" value="1"/>
</dbReference>
<evidence type="ECO:0000256" key="1">
    <source>
        <dbReference type="ARBA" id="ARBA00004477"/>
    </source>
</evidence>
<evidence type="ECO:0000256" key="18">
    <source>
        <dbReference type="PIRNR" id="PIRNR005149"/>
    </source>
</evidence>
<evidence type="ECO:0000256" key="7">
    <source>
        <dbReference type="ARBA" id="ARBA00022692"/>
    </source>
</evidence>
<accession>A0AAD9RUG1</accession>
<comment type="cofactor">
    <cofactor evidence="18 19">
        <name>Zn(2+)</name>
        <dbReference type="ChEBI" id="CHEBI:29105"/>
    </cofactor>
    <text evidence="18 19">Binds 2 Zn(2+) ions per subunit that likely form a catalytic dimetal center.</text>
</comment>
<comment type="cofactor">
    <cofactor evidence="20">
        <name>Fe cation</name>
        <dbReference type="ChEBI" id="CHEBI:24875"/>
    </cofactor>
</comment>
<protein>
    <recommendedName>
        <fullName evidence="18">Fatty acid 2-hydroxylase</fullName>
        <ecNumber evidence="18">1.-.-.-</ecNumber>
    </recommendedName>
</protein>
<keyword evidence="8 18" id="KW-0479">Metal-binding</keyword>
<dbReference type="GO" id="GO:0006633">
    <property type="term" value="P:fatty acid biosynthetic process"/>
    <property type="evidence" value="ECO:0007669"/>
    <property type="project" value="UniProtKB-KW"/>
</dbReference>
<comment type="function">
    <text evidence="18">Catalyzes stereospecific hydroxylation of free fatty acids at the C-2 position to produce (R)-2-hydroxy fatty acids, which are building blocks of sphingolipids and glycosphingolipids common in neural tissue and epidermis. Plays an essential role in the synthesis of galactosphingolipids of the myelin sheath. Responsible for the synthesis of sphingolipids and glycosphingolipids involved in the formation of epidermal lamellar bodies critical for skin permeability barrier. Participates in the synthesis of glycosphingolipids and a fraction of type II wax diesters in sebaceous gland, specifically regulating hair follicle homeostasis. Involved in the synthesis of sphingolipids of plasma membrane rafts, controlling lipid raft mobility and trafficking of raft-associated proteins.</text>
</comment>
<dbReference type="GO" id="GO:0020037">
    <property type="term" value="F:heme binding"/>
    <property type="evidence" value="ECO:0007669"/>
    <property type="project" value="InterPro"/>
</dbReference>
<comment type="pathway">
    <text evidence="3">Lipid metabolism.</text>
</comment>
<feature type="binding site" evidence="19">
    <location>
        <position position="321"/>
    </location>
    <ligand>
        <name>Zn(2+)</name>
        <dbReference type="ChEBI" id="CHEBI:29105"/>
        <label>1</label>
    </ligand>
</feature>
<keyword evidence="12 21" id="KW-1133">Transmembrane helix</keyword>
<comment type="similarity">
    <text evidence="4 18">Belongs to the sterol desaturase family. SCS7 subfamily.</text>
</comment>
<dbReference type="Pfam" id="PF00173">
    <property type="entry name" value="Cyt-b5"/>
    <property type="match status" value="1"/>
</dbReference>
<evidence type="ECO:0000256" key="20">
    <source>
        <dbReference type="PIRSR" id="PIRSR005149-50"/>
    </source>
</evidence>
<feature type="binding site" evidence="19">
    <location>
        <position position="317"/>
    </location>
    <ligand>
        <name>Zn(2+)</name>
        <dbReference type="ChEBI" id="CHEBI:29105"/>
        <label>1</label>
    </ligand>
</feature>
<keyword evidence="13 18" id="KW-0560">Oxidoreductase</keyword>
<evidence type="ECO:0000256" key="15">
    <source>
        <dbReference type="ARBA" id="ARBA00023098"/>
    </source>
</evidence>
<gene>
    <name evidence="23" type="ORF">KPH14_012038</name>
</gene>
<dbReference type="InterPro" id="IPR006694">
    <property type="entry name" value="Fatty_acid_hydroxylase"/>
</dbReference>
<evidence type="ECO:0000256" key="5">
    <source>
        <dbReference type="ARBA" id="ARBA00022516"/>
    </source>
</evidence>
<dbReference type="Proteomes" id="UP001258017">
    <property type="component" value="Unassembled WGS sequence"/>
</dbReference>
<evidence type="ECO:0000256" key="3">
    <source>
        <dbReference type="ARBA" id="ARBA00005189"/>
    </source>
</evidence>
<evidence type="ECO:0000259" key="22">
    <source>
        <dbReference type="PROSITE" id="PS50255"/>
    </source>
</evidence>
<evidence type="ECO:0000256" key="13">
    <source>
        <dbReference type="ARBA" id="ARBA00023002"/>
    </source>
</evidence>
<evidence type="ECO:0000256" key="14">
    <source>
        <dbReference type="ARBA" id="ARBA00023004"/>
    </source>
</evidence>
<dbReference type="AlphaFoldDB" id="A0AAD9RUG1"/>
<feature type="binding site" evidence="19">
    <location>
        <position position="220"/>
    </location>
    <ligand>
        <name>Zn(2+)</name>
        <dbReference type="ChEBI" id="CHEBI:29105"/>
        <label>1</label>
    </ligand>
</feature>
<dbReference type="PIRSF" id="PIRSF005149">
    <property type="entry name" value="IPC-B_HD"/>
    <property type="match status" value="1"/>
</dbReference>
<evidence type="ECO:0000256" key="17">
    <source>
        <dbReference type="ARBA" id="ARBA00023160"/>
    </source>
</evidence>
<keyword evidence="5 18" id="KW-0444">Lipid biosynthesis</keyword>
<feature type="binding site" evidence="19">
    <location>
        <position position="215"/>
    </location>
    <ligand>
        <name>Zn(2+)</name>
        <dbReference type="ChEBI" id="CHEBI:29105"/>
        <label>1</label>
    </ligand>
</feature>
<name>A0AAD9RUG1_9HYME</name>
<comment type="subcellular location">
    <subcellularLocation>
        <location evidence="1">Endoplasmic reticulum membrane</location>
        <topology evidence="1">Multi-pass membrane protein</topology>
    </subcellularLocation>
</comment>
<evidence type="ECO:0000256" key="12">
    <source>
        <dbReference type="ARBA" id="ARBA00022989"/>
    </source>
</evidence>
<evidence type="ECO:0000256" key="21">
    <source>
        <dbReference type="SAM" id="Phobius"/>
    </source>
</evidence>
<feature type="binding site" evidence="19">
    <location>
        <position position="320"/>
    </location>
    <ligand>
        <name>Zn(2+)</name>
        <dbReference type="ChEBI" id="CHEBI:29105"/>
        <label>1</label>
    </ligand>
</feature>
<dbReference type="InterPro" id="IPR018506">
    <property type="entry name" value="Cyt_B5_heme-BS"/>
</dbReference>
<feature type="binding site" evidence="19">
    <location>
        <position position="300"/>
    </location>
    <ligand>
        <name>Zn(2+)</name>
        <dbReference type="ChEBI" id="CHEBI:29105"/>
        <label>1</label>
    </ligand>
</feature>
<feature type="binding site" evidence="19">
    <location>
        <position position="242"/>
    </location>
    <ligand>
        <name>Zn(2+)</name>
        <dbReference type="ChEBI" id="CHEBI:29105"/>
        <label>1</label>
    </ligand>
</feature>
<dbReference type="InterPro" id="IPR014430">
    <property type="entry name" value="Scs7"/>
</dbReference>
<dbReference type="SUPFAM" id="SSF55856">
    <property type="entry name" value="Cytochrome b5-like heme/steroid binding domain"/>
    <property type="match status" value="1"/>
</dbReference>
<dbReference type="EMBL" id="JAIFRP010000020">
    <property type="protein sequence ID" value="KAK2586034.1"/>
    <property type="molecule type" value="Genomic_DNA"/>
</dbReference>
<feature type="transmembrane region" description="Helical" evidence="21">
    <location>
        <begin position="275"/>
        <end position="292"/>
    </location>
</feature>
<keyword evidence="14 18" id="KW-0408">Iron</keyword>
<feature type="domain" description="Cytochrome b5 heme-binding" evidence="22">
    <location>
        <begin position="50"/>
        <end position="113"/>
    </location>
</feature>
<evidence type="ECO:0000256" key="8">
    <source>
        <dbReference type="ARBA" id="ARBA00022723"/>
    </source>
</evidence>
<keyword evidence="16 18" id="KW-0472">Membrane</keyword>
<feature type="binding site" evidence="19">
    <location>
        <position position="241"/>
    </location>
    <ligand>
        <name>Zn(2+)</name>
        <dbReference type="ChEBI" id="CHEBI:29105"/>
        <label>1</label>
    </ligand>
</feature>
<reference evidence="23" key="2">
    <citation type="journal article" date="2023" name="Commun. Biol.">
        <title>Intrasexual cuticular hydrocarbon dimorphism in a wasp sheds light on hydrocarbon biosynthesis genes in Hymenoptera.</title>
        <authorList>
            <person name="Moris V.C."/>
            <person name="Podsiadlowski L."/>
            <person name="Martin S."/>
            <person name="Oeyen J.P."/>
            <person name="Donath A."/>
            <person name="Petersen M."/>
            <person name="Wilbrandt J."/>
            <person name="Misof B."/>
            <person name="Liedtke D."/>
            <person name="Thamm M."/>
            <person name="Scheiner R."/>
            <person name="Schmitt T."/>
            <person name="Niehuis O."/>
        </authorList>
    </citation>
    <scope>NUCLEOTIDE SEQUENCE</scope>
    <source>
        <strain evidence="23">GBR_01_08_01A</strain>
    </source>
</reference>
<dbReference type="PANTHER" id="PTHR12863">
    <property type="entry name" value="FATTY ACID HYDROXYLASE"/>
    <property type="match status" value="1"/>
</dbReference>
<feature type="transmembrane region" description="Helical" evidence="21">
    <location>
        <begin position="251"/>
        <end position="269"/>
    </location>
</feature>
<evidence type="ECO:0000313" key="23">
    <source>
        <dbReference type="EMBL" id="KAK2586034.1"/>
    </source>
</evidence>
<feature type="transmembrane region" description="Helical" evidence="21">
    <location>
        <begin position="196"/>
        <end position="214"/>
    </location>
</feature>
<evidence type="ECO:0000256" key="19">
    <source>
        <dbReference type="PIRSR" id="PIRSR005149-1"/>
    </source>
</evidence>
<keyword evidence="15 18" id="KW-0443">Lipid metabolism</keyword>
<keyword evidence="10 18" id="KW-0276">Fatty acid metabolism</keyword>
<dbReference type="GO" id="GO:0005789">
    <property type="term" value="C:endoplasmic reticulum membrane"/>
    <property type="evidence" value="ECO:0007669"/>
    <property type="project" value="UniProtKB-SubCell"/>
</dbReference>
<dbReference type="PROSITE" id="PS50255">
    <property type="entry name" value="CYTOCHROME_B5_2"/>
    <property type="match status" value="1"/>
</dbReference>
<dbReference type="PANTHER" id="PTHR12863:SF1">
    <property type="entry name" value="FATTY ACID 2-HYDROXYLASE"/>
    <property type="match status" value="1"/>
</dbReference>
<evidence type="ECO:0000313" key="24">
    <source>
        <dbReference type="Proteomes" id="UP001258017"/>
    </source>
</evidence>
<evidence type="ECO:0000256" key="4">
    <source>
        <dbReference type="ARBA" id="ARBA00005747"/>
    </source>
</evidence>
<keyword evidence="17 18" id="KW-0275">Fatty acid biosynthesis</keyword>
<feature type="binding site" description="axial binding residue" evidence="20">
    <location>
        <position position="66"/>
    </location>
    <ligand>
        <name>heme</name>
        <dbReference type="ChEBI" id="CHEBI:30413"/>
    </ligand>
    <ligandPart>
        <name>Fe</name>
        <dbReference type="ChEBI" id="CHEBI:18248"/>
    </ligandPart>
</feature>
<comment type="caution">
    <text evidence="23">The sequence shown here is derived from an EMBL/GenBank/DDBJ whole genome shotgun (WGS) entry which is preliminary data.</text>
</comment>
<organism evidence="23 24">
    <name type="scientific">Odynerus spinipes</name>
    <dbReference type="NCBI Taxonomy" id="1348599"/>
    <lineage>
        <taxon>Eukaryota</taxon>
        <taxon>Metazoa</taxon>
        <taxon>Ecdysozoa</taxon>
        <taxon>Arthropoda</taxon>
        <taxon>Hexapoda</taxon>
        <taxon>Insecta</taxon>
        <taxon>Pterygota</taxon>
        <taxon>Neoptera</taxon>
        <taxon>Endopterygota</taxon>
        <taxon>Hymenoptera</taxon>
        <taxon>Apocrita</taxon>
        <taxon>Aculeata</taxon>
        <taxon>Vespoidea</taxon>
        <taxon>Vespidae</taxon>
        <taxon>Eumeninae</taxon>
        <taxon>Odynerus</taxon>
    </lineage>
</organism>
<evidence type="ECO:0000256" key="16">
    <source>
        <dbReference type="ARBA" id="ARBA00023136"/>
    </source>
</evidence>
<keyword evidence="24" id="KW-1185">Reference proteome</keyword>
<evidence type="ECO:0000256" key="10">
    <source>
        <dbReference type="ARBA" id="ARBA00022832"/>
    </source>
</evidence>
<dbReference type="EC" id="1.-.-.-" evidence="18"/>
<dbReference type="Pfam" id="PF04116">
    <property type="entry name" value="FA_hydroxylase"/>
    <property type="match status" value="1"/>
</dbReference>
<dbReference type="InterPro" id="IPR036400">
    <property type="entry name" value="Cyt_B5-like_heme/steroid_sf"/>
</dbReference>
<keyword evidence="7 21" id="KW-0812">Transmembrane</keyword>
<dbReference type="GO" id="GO:0005506">
    <property type="term" value="F:iron ion binding"/>
    <property type="evidence" value="ECO:0007669"/>
    <property type="project" value="UniProtKB-UniRule"/>
</dbReference>
<proteinExistence type="inferred from homology"/>
<evidence type="ECO:0000256" key="6">
    <source>
        <dbReference type="ARBA" id="ARBA00022617"/>
    </source>
</evidence>
<comment type="pathway">
    <text evidence="2">Sphingolipid metabolism.</text>
</comment>
<feature type="transmembrane region" description="Helical" evidence="21">
    <location>
        <begin position="152"/>
        <end position="176"/>
    </location>
</feature>
<dbReference type="InterPro" id="IPR001199">
    <property type="entry name" value="Cyt_B5-like_heme/steroid-bd"/>
</dbReference>
<evidence type="ECO:0000256" key="2">
    <source>
        <dbReference type="ARBA" id="ARBA00004991"/>
    </source>
</evidence>
<dbReference type="PROSITE" id="PS00191">
    <property type="entry name" value="CYTOCHROME_B5_1"/>
    <property type="match status" value="1"/>
</dbReference>
<sequence length="355" mass="41309">MNTSGMTVEILQDSGAHVPSNANGLSRTKWKNGKRVVSSDFIEDSETFIVEYQGRIYDIREFLSYHPGGKKTLGFYKERSLDRVLREYPHSTAAFHLFEEYALDNKRKYGELESLVNWKAPLLSQVSKLGDRYWEWVNLPVNRPIRLFQSNILEFLSVTPWYLVPIVWIPICIYFLYSGYSLIDIHSHNVFSLLEVLASFVAGVLLWTIVEYLLHRKLFHFRPPRDSKILITLHFLLHGLHHKAPFDGQRLVFPPIAGILVAVGIWNIYEAIFPASLVNFIAAGTTAGYLCYDLMHYYLHYGAPKAETYLYDMKRNHNYHHFSHHDKGFGISSRIWDYVFNTSVCLRQLAKPIEW</sequence>